<reference evidence="1 2" key="1">
    <citation type="submission" date="2016-10" db="EMBL/GenBank/DDBJ databases">
        <title>The genome sequence of Colletotrichum fioriniae PJ7.</title>
        <authorList>
            <person name="Baroncelli R."/>
        </authorList>
    </citation>
    <scope>NUCLEOTIDE SEQUENCE [LARGE SCALE GENOMIC DNA]</scope>
    <source>
        <strain evidence="1 2">IMI 309622</strain>
    </source>
</reference>
<dbReference type="RefSeq" id="XP_060308516.1">
    <property type="nucleotide sequence ID" value="XM_060461314.1"/>
</dbReference>
<dbReference type="Proteomes" id="UP001240678">
    <property type="component" value="Unassembled WGS sequence"/>
</dbReference>
<organism evidence="1 2">
    <name type="scientific">Colletotrichum costaricense</name>
    <dbReference type="NCBI Taxonomy" id="1209916"/>
    <lineage>
        <taxon>Eukaryota</taxon>
        <taxon>Fungi</taxon>
        <taxon>Dikarya</taxon>
        <taxon>Ascomycota</taxon>
        <taxon>Pezizomycotina</taxon>
        <taxon>Sordariomycetes</taxon>
        <taxon>Hypocreomycetidae</taxon>
        <taxon>Glomerellales</taxon>
        <taxon>Glomerellaceae</taxon>
        <taxon>Colletotrichum</taxon>
        <taxon>Colletotrichum acutatum species complex</taxon>
    </lineage>
</organism>
<comment type="caution">
    <text evidence="1">The sequence shown here is derived from an EMBL/GenBank/DDBJ whole genome shotgun (WGS) entry which is preliminary data.</text>
</comment>
<evidence type="ECO:0000313" key="2">
    <source>
        <dbReference type="Proteomes" id="UP001240678"/>
    </source>
</evidence>
<accession>A0AAJ0DVQ1</accession>
<dbReference type="AlphaFoldDB" id="A0AAJ0DVQ1"/>
<proteinExistence type="predicted"/>
<dbReference type="EMBL" id="MOOE01000016">
    <property type="protein sequence ID" value="KAK1515970.1"/>
    <property type="molecule type" value="Genomic_DNA"/>
</dbReference>
<evidence type="ECO:0000313" key="1">
    <source>
        <dbReference type="EMBL" id="KAK1515970.1"/>
    </source>
</evidence>
<keyword evidence="2" id="KW-1185">Reference proteome</keyword>
<gene>
    <name evidence="1" type="ORF">CCOS01_13168</name>
</gene>
<sequence length="265" mass="29708">MDFESNLSDSIQTYRYVKLGSREVFFLTWATGQVVLLPNAAKLSSKEEAYEMVTIPTGSTGASRIKREYPKIISFIWPEKKAEKELGGILVKGEKSAYVNVLKKVFHEQLEAFDKSVIDITENTDSKLLGVECGLSSPMGSNIEFSIDGFVQFLDQGILFTSELHGIFLPSKSLDRVMLIQARDSKGKHVGLDVVCSATEPFYEDKEEEGSGTTMIKFGQVDHALLKDLKGYMEKNDLQVMECEQSSYDYKKGKSTTGFMPMIWV</sequence>
<name>A0AAJ0DVQ1_9PEZI</name>
<protein>
    <submittedName>
        <fullName evidence="1">Uncharacterized protein</fullName>
    </submittedName>
</protein>
<dbReference type="GeneID" id="85344861"/>